<keyword evidence="2" id="KW-1185">Reference proteome</keyword>
<dbReference type="Proteomes" id="UP000266673">
    <property type="component" value="Unassembled WGS sequence"/>
</dbReference>
<evidence type="ECO:0000313" key="2">
    <source>
        <dbReference type="Proteomes" id="UP000266673"/>
    </source>
</evidence>
<protein>
    <submittedName>
        <fullName evidence="1">Uncharacterized protein</fullName>
    </submittedName>
</protein>
<evidence type="ECO:0000313" key="1">
    <source>
        <dbReference type="EMBL" id="RIB06618.1"/>
    </source>
</evidence>
<name>A0A397UBX8_9GLOM</name>
<dbReference type="EMBL" id="QKWP01001787">
    <property type="protein sequence ID" value="RIB06618.1"/>
    <property type="molecule type" value="Genomic_DNA"/>
</dbReference>
<reference evidence="1 2" key="1">
    <citation type="submission" date="2018-06" db="EMBL/GenBank/DDBJ databases">
        <title>Comparative genomics reveals the genomic features of Rhizophagus irregularis, R. cerebriforme, R. diaphanum and Gigaspora rosea, and their symbiotic lifestyle signature.</title>
        <authorList>
            <person name="Morin E."/>
            <person name="San Clemente H."/>
            <person name="Chen E.C.H."/>
            <person name="De La Providencia I."/>
            <person name="Hainaut M."/>
            <person name="Kuo A."/>
            <person name="Kohler A."/>
            <person name="Murat C."/>
            <person name="Tang N."/>
            <person name="Roy S."/>
            <person name="Loubradou J."/>
            <person name="Henrissat B."/>
            <person name="Grigoriev I.V."/>
            <person name="Corradi N."/>
            <person name="Roux C."/>
            <person name="Martin F.M."/>
        </authorList>
    </citation>
    <scope>NUCLEOTIDE SEQUENCE [LARGE SCALE GENOMIC DNA]</scope>
    <source>
        <strain evidence="1 2">DAOM 194757</strain>
    </source>
</reference>
<accession>A0A397UBX8</accession>
<gene>
    <name evidence="1" type="ORF">C2G38_2216635</name>
</gene>
<dbReference type="AlphaFoldDB" id="A0A397UBX8"/>
<proteinExistence type="predicted"/>
<sequence>MNQQQIAQQNQERDIATLNELERDLAESKKFTPLLSEIKQILSSNRTIFVGVLEDNLLFLIRNELRVISHIAGITPIKDNFDEILIDLLQFAINTKQIRQTTTLTPTDNKLITIKESLKVISRI</sequence>
<comment type="caution">
    <text evidence="1">The sequence shown here is derived from an EMBL/GenBank/DDBJ whole genome shotgun (WGS) entry which is preliminary data.</text>
</comment>
<organism evidence="1 2">
    <name type="scientific">Gigaspora rosea</name>
    <dbReference type="NCBI Taxonomy" id="44941"/>
    <lineage>
        <taxon>Eukaryota</taxon>
        <taxon>Fungi</taxon>
        <taxon>Fungi incertae sedis</taxon>
        <taxon>Mucoromycota</taxon>
        <taxon>Glomeromycotina</taxon>
        <taxon>Glomeromycetes</taxon>
        <taxon>Diversisporales</taxon>
        <taxon>Gigasporaceae</taxon>
        <taxon>Gigaspora</taxon>
    </lineage>
</organism>